<evidence type="ECO:0000313" key="2">
    <source>
        <dbReference type="EMBL" id="KAJ8066361.1"/>
    </source>
</evidence>
<protein>
    <submittedName>
        <fullName evidence="2">Uncharacterized protein</fullName>
    </submittedName>
</protein>
<name>A0A9X0DJY2_9HELO</name>
<evidence type="ECO:0000256" key="1">
    <source>
        <dbReference type="SAM" id="MobiDB-lite"/>
    </source>
</evidence>
<feature type="compositionally biased region" description="Basic and acidic residues" evidence="1">
    <location>
        <begin position="386"/>
        <end position="395"/>
    </location>
</feature>
<organism evidence="2 3">
    <name type="scientific">Sclerotinia nivalis</name>
    <dbReference type="NCBI Taxonomy" id="352851"/>
    <lineage>
        <taxon>Eukaryota</taxon>
        <taxon>Fungi</taxon>
        <taxon>Dikarya</taxon>
        <taxon>Ascomycota</taxon>
        <taxon>Pezizomycotina</taxon>
        <taxon>Leotiomycetes</taxon>
        <taxon>Helotiales</taxon>
        <taxon>Sclerotiniaceae</taxon>
        <taxon>Sclerotinia</taxon>
    </lineage>
</organism>
<accession>A0A9X0DJY2</accession>
<comment type="caution">
    <text evidence="2">The sequence shown here is derived from an EMBL/GenBank/DDBJ whole genome shotgun (WGS) entry which is preliminary data.</text>
</comment>
<feature type="region of interest" description="Disordered" evidence="1">
    <location>
        <begin position="386"/>
        <end position="430"/>
    </location>
</feature>
<feature type="compositionally biased region" description="Polar residues" evidence="1">
    <location>
        <begin position="1"/>
        <end position="19"/>
    </location>
</feature>
<reference evidence="2" key="1">
    <citation type="submission" date="2022-11" db="EMBL/GenBank/DDBJ databases">
        <title>Genome Resource of Sclerotinia nivalis Strain SnTB1, a Plant Pathogen Isolated from American Ginseng.</title>
        <authorList>
            <person name="Fan S."/>
        </authorList>
    </citation>
    <scope>NUCLEOTIDE SEQUENCE</scope>
    <source>
        <strain evidence="2">SnTB1</strain>
    </source>
</reference>
<gene>
    <name evidence="2" type="ORF">OCU04_005432</name>
</gene>
<feature type="region of interest" description="Disordered" evidence="1">
    <location>
        <begin position="1"/>
        <end position="24"/>
    </location>
</feature>
<dbReference type="OrthoDB" id="3563009at2759"/>
<proteinExistence type="predicted"/>
<dbReference type="AlphaFoldDB" id="A0A9X0DJY2"/>
<keyword evidence="3" id="KW-1185">Reference proteome</keyword>
<sequence length="440" mass="49879">MASKNNNFMENHPESSSNAPYPKDATPMPLSPFNTIPTQITSTALLAIPFISILIGVSSHYPSKPIYAIYSPSTASLQYIHGDGTLIDALSICPLLTFNNGDSICSRQRLNMIECMNRSARYYQMIHSPFWNEDGVHEKAFRGPFTNAEAVKEALTYISDLRFGPDNIAALRTLPLDRHLVSTLPDPSAPCISLTAPPIWDFSVHHTDFTDPHLDPTHESKLLGFFQTFIQRYRNHVSYPVFKKAAYVLSGMEQVGAIYWQSGREGVKTHGGWTVDDFLARFAKYEQFTEEWRFLYAPNPIAWLEAELADEMRRERMGGRRGKVPWMGMVDGVEMVEVVDWEALGEFYWDDGEEGRGYPRLLACEKDEDGFVDNTEILIKNEELEETEMRNDNSHQPKYVGELRKKGHGKNGKRSREERGESSAIKRAKPAALNIISSSR</sequence>
<evidence type="ECO:0000313" key="3">
    <source>
        <dbReference type="Proteomes" id="UP001152300"/>
    </source>
</evidence>
<dbReference type="EMBL" id="JAPEIS010000005">
    <property type="protein sequence ID" value="KAJ8066361.1"/>
    <property type="molecule type" value="Genomic_DNA"/>
</dbReference>
<dbReference type="Proteomes" id="UP001152300">
    <property type="component" value="Unassembled WGS sequence"/>
</dbReference>